<proteinExistence type="inferred from homology"/>
<feature type="active site" description="Charge relay system" evidence="3">
    <location>
        <position position="332"/>
    </location>
</feature>
<dbReference type="GO" id="GO:0016298">
    <property type="term" value="F:lipase activity"/>
    <property type="evidence" value="ECO:0000318"/>
    <property type="project" value="GO_Central"/>
</dbReference>
<name>W1NM25_AMBTC</name>
<sequence length="389" mass="43223">MGWSWWLGSVVCILVAISHGGAAGVCEEVIKPKGYQCQEHTMTTKDGYILSLQRISQGRTPTPSNHTRQPVLLQHGLTMDGVSWLISPPGESLAFVLADNGFDVWISNTRGTKWSRKHTTLDPSDPGFWAWSWDELAEYDIPALFEYVNNQTGKKVNYVGHSLGTLIALASFSQGKAANLTRSAAFLSPIAYLSHMTTPLVLIASRTMLGQLAIWMGIAEFNIALPALKALVKGVCMNPHIDCFNMVSAITGKNCCLNSSTIELFLQYEPQSTSTRNMVHLAQMIKNGDVAKYDYGNPNENMIHYSQSTPPKYNMSNIPRDLPLFFSHGGYDALSDVEDVNLLIAHLDSHDKDKITIQFVDNYAHVDFILSVNAKQVVYEPLIDFLKRH</sequence>
<dbReference type="Gene3D" id="3.40.50.1820">
    <property type="entry name" value="alpha/beta hydrolase"/>
    <property type="match status" value="1"/>
</dbReference>
<dbReference type="Proteomes" id="UP000017836">
    <property type="component" value="Unassembled WGS sequence"/>
</dbReference>
<dbReference type="EMBL" id="KI396637">
    <property type="protein sequence ID" value="ERM96922.1"/>
    <property type="molecule type" value="Genomic_DNA"/>
</dbReference>
<gene>
    <name evidence="6" type="ORF">AMTR_s00074p00126160</name>
</gene>
<evidence type="ECO:0000256" key="1">
    <source>
        <dbReference type="ARBA" id="ARBA00010701"/>
    </source>
</evidence>
<dbReference type="eggNOG" id="KOG2624">
    <property type="taxonomic scope" value="Eukaryota"/>
</dbReference>
<keyword evidence="7" id="KW-1185">Reference proteome</keyword>
<evidence type="ECO:0000256" key="4">
    <source>
        <dbReference type="SAM" id="SignalP"/>
    </source>
</evidence>
<dbReference type="PANTHER" id="PTHR11005">
    <property type="entry name" value="LYSOSOMAL ACID LIPASE-RELATED"/>
    <property type="match status" value="1"/>
</dbReference>
<feature type="chain" id="PRO_5004806683" description="Lipase" evidence="4">
    <location>
        <begin position="24"/>
        <end position="389"/>
    </location>
</feature>
<evidence type="ECO:0000259" key="5">
    <source>
        <dbReference type="Pfam" id="PF04083"/>
    </source>
</evidence>
<accession>W1NM25</accession>
<dbReference type="Pfam" id="PF04083">
    <property type="entry name" value="Abhydro_lipase"/>
    <property type="match status" value="1"/>
</dbReference>
<evidence type="ECO:0000313" key="7">
    <source>
        <dbReference type="Proteomes" id="UP000017836"/>
    </source>
</evidence>
<keyword evidence="2" id="KW-0443">Lipid metabolism</keyword>
<feature type="signal peptide" evidence="4">
    <location>
        <begin position="1"/>
        <end position="23"/>
    </location>
</feature>
<dbReference type="GO" id="GO:0006629">
    <property type="term" value="P:lipid metabolic process"/>
    <property type="evidence" value="ECO:0000318"/>
    <property type="project" value="GO_Central"/>
</dbReference>
<dbReference type="HOGENOM" id="CLU_010974_1_1_1"/>
<dbReference type="OMA" id="GHMPTKA"/>
<evidence type="ECO:0000313" key="6">
    <source>
        <dbReference type="EMBL" id="ERM96922.1"/>
    </source>
</evidence>
<organism evidence="6 7">
    <name type="scientific">Amborella trichopoda</name>
    <dbReference type="NCBI Taxonomy" id="13333"/>
    <lineage>
        <taxon>Eukaryota</taxon>
        <taxon>Viridiplantae</taxon>
        <taxon>Streptophyta</taxon>
        <taxon>Embryophyta</taxon>
        <taxon>Tracheophyta</taxon>
        <taxon>Spermatophyta</taxon>
        <taxon>Magnoliopsida</taxon>
        <taxon>Amborellales</taxon>
        <taxon>Amborellaceae</taxon>
        <taxon>Amborella</taxon>
    </lineage>
</organism>
<dbReference type="OrthoDB" id="9974421at2759"/>
<protein>
    <recommendedName>
        <fullName evidence="2">Lipase</fullName>
    </recommendedName>
</protein>
<dbReference type="Gramene" id="ERM96922">
    <property type="protein sequence ID" value="ERM96922"/>
    <property type="gene ID" value="AMTR_s00074p00126160"/>
</dbReference>
<comment type="similarity">
    <text evidence="1 2">Belongs to the AB hydrolase superfamily. Lipase family.</text>
</comment>
<dbReference type="STRING" id="13333.W1NM25"/>
<keyword evidence="4" id="KW-0732">Signal</keyword>
<feature type="domain" description="Partial AB-hydrolase lipase" evidence="5">
    <location>
        <begin position="27"/>
        <end position="87"/>
    </location>
</feature>
<dbReference type="GO" id="GO:0016042">
    <property type="term" value="P:lipid catabolic process"/>
    <property type="evidence" value="ECO:0007669"/>
    <property type="project" value="UniProtKB-KW"/>
</dbReference>
<dbReference type="InterPro" id="IPR006693">
    <property type="entry name" value="AB_hydrolase_lipase"/>
</dbReference>
<evidence type="ECO:0000256" key="2">
    <source>
        <dbReference type="PIRNR" id="PIRNR000862"/>
    </source>
</evidence>
<dbReference type="InterPro" id="IPR029058">
    <property type="entry name" value="AB_hydrolase_fold"/>
</dbReference>
<evidence type="ECO:0000256" key="3">
    <source>
        <dbReference type="PIRSR" id="PIRSR000862-1"/>
    </source>
</evidence>
<dbReference type="AlphaFoldDB" id="W1NM25"/>
<dbReference type="SUPFAM" id="SSF53474">
    <property type="entry name" value="alpha/beta-Hydrolases"/>
    <property type="match status" value="1"/>
</dbReference>
<dbReference type="FunFam" id="3.40.50.1820:FF:000126">
    <property type="entry name" value="Lipase"/>
    <property type="match status" value="1"/>
</dbReference>
<reference evidence="7" key="1">
    <citation type="journal article" date="2013" name="Science">
        <title>The Amborella genome and the evolution of flowering plants.</title>
        <authorList>
            <consortium name="Amborella Genome Project"/>
        </authorList>
    </citation>
    <scope>NUCLEOTIDE SEQUENCE [LARGE SCALE GENOMIC DNA]</scope>
</reference>
<feature type="active site" description="Nucleophile" evidence="3">
    <location>
        <position position="162"/>
    </location>
</feature>
<dbReference type="PIRSF" id="PIRSF000862">
    <property type="entry name" value="Steryl_ester_lip"/>
    <property type="match status" value="1"/>
</dbReference>
<feature type="active site" description="Charge relay system" evidence="3">
    <location>
        <position position="365"/>
    </location>
</feature>
<keyword evidence="2" id="KW-0378">Hydrolase</keyword>
<dbReference type="InterPro" id="IPR025483">
    <property type="entry name" value="Lipase_euk"/>
</dbReference>
<keyword evidence="2" id="KW-0442">Lipid degradation</keyword>